<keyword evidence="4 6" id="KW-1133">Transmembrane helix</keyword>
<evidence type="ECO:0000256" key="3">
    <source>
        <dbReference type="ARBA" id="ARBA00022692"/>
    </source>
</evidence>
<dbReference type="SUPFAM" id="SSF161070">
    <property type="entry name" value="SNF-like"/>
    <property type="match status" value="1"/>
</dbReference>
<evidence type="ECO:0000256" key="6">
    <source>
        <dbReference type="SAM" id="Phobius"/>
    </source>
</evidence>
<protein>
    <submittedName>
        <fullName evidence="7">Sodium-dependent transporter</fullName>
    </submittedName>
</protein>
<accession>A0ABV1FBU9</accession>
<feature type="transmembrane region" description="Helical" evidence="6">
    <location>
        <begin position="45"/>
        <end position="64"/>
    </location>
</feature>
<comment type="caution">
    <text evidence="7">The sequence shown here is derived from an EMBL/GenBank/DDBJ whole genome shotgun (WGS) entry which is preliminary data.</text>
</comment>
<dbReference type="PANTHER" id="PTHR42948:SF1">
    <property type="entry name" value="TRANSPORTER"/>
    <property type="match status" value="1"/>
</dbReference>
<evidence type="ECO:0000256" key="4">
    <source>
        <dbReference type="ARBA" id="ARBA00022989"/>
    </source>
</evidence>
<evidence type="ECO:0000313" key="7">
    <source>
        <dbReference type="EMBL" id="MEQ2470863.1"/>
    </source>
</evidence>
<evidence type="ECO:0000256" key="5">
    <source>
        <dbReference type="ARBA" id="ARBA00023136"/>
    </source>
</evidence>
<keyword evidence="8" id="KW-1185">Reference proteome</keyword>
<gene>
    <name evidence="7" type="ORF">WMO39_11090</name>
</gene>
<name>A0ABV1FBU9_9FIRM</name>
<keyword evidence="5 6" id="KW-0472">Membrane</keyword>
<dbReference type="PROSITE" id="PS50267">
    <property type="entry name" value="NA_NEUROTRAN_SYMP_3"/>
    <property type="match status" value="1"/>
</dbReference>
<feature type="transmembrane region" description="Helical" evidence="6">
    <location>
        <begin position="76"/>
        <end position="96"/>
    </location>
</feature>
<dbReference type="InterPro" id="IPR000175">
    <property type="entry name" value="Na/ntran_symport"/>
</dbReference>
<dbReference type="PANTHER" id="PTHR42948">
    <property type="entry name" value="TRANSPORTER"/>
    <property type="match status" value="1"/>
</dbReference>
<sequence>MNYSPVSAWMLDYFYKFATGTFKSGMNSEQVSGVFNDLMTSPVEMIIWPAIIVVFGFFVCSRGLQKGIEKVSKVMMLALLALIIILAINSMMLSNAEEGLSFYLVPDFGKVKNVGLGKVITSAMSQAFFTLGLGIASMEIFGSYMNKDRTLYG</sequence>
<keyword evidence="2" id="KW-0813">Transport</keyword>
<feature type="non-terminal residue" evidence="7">
    <location>
        <position position="153"/>
    </location>
</feature>
<evidence type="ECO:0000256" key="1">
    <source>
        <dbReference type="ARBA" id="ARBA00004141"/>
    </source>
</evidence>
<dbReference type="EMBL" id="JBBMEZ010000044">
    <property type="protein sequence ID" value="MEQ2470863.1"/>
    <property type="molecule type" value="Genomic_DNA"/>
</dbReference>
<evidence type="ECO:0000313" key="8">
    <source>
        <dbReference type="Proteomes" id="UP001490816"/>
    </source>
</evidence>
<dbReference type="Pfam" id="PF00209">
    <property type="entry name" value="SNF"/>
    <property type="match status" value="1"/>
</dbReference>
<keyword evidence="3 6" id="KW-0812">Transmembrane</keyword>
<reference evidence="7 8" key="1">
    <citation type="submission" date="2024-03" db="EMBL/GenBank/DDBJ databases">
        <title>Human intestinal bacterial collection.</title>
        <authorList>
            <person name="Pauvert C."/>
            <person name="Hitch T.C.A."/>
            <person name="Clavel T."/>
        </authorList>
    </citation>
    <scope>NUCLEOTIDE SEQUENCE [LARGE SCALE GENOMIC DNA]</scope>
    <source>
        <strain evidence="7 8">CLA-JM-H38</strain>
    </source>
</reference>
<proteinExistence type="predicted"/>
<evidence type="ECO:0000256" key="2">
    <source>
        <dbReference type="ARBA" id="ARBA00022448"/>
    </source>
</evidence>
<comment type="subcellular location">
    <subcellularLocation>
        <location evidence="1">Membrane</location>
        <topology evidence="1">Multi-pass membrane protein</topology>
    </subcellularLocation>
</comment>
<dbReference type="InterPro" id="IPR037272">
    <property type="entry name" value="SNS_sf"/>
</dbReference>
<organism evidence="7 8">
    <name type="scientific">Ruminococcoides intestinale</name>
    <dbReference type="NCBI Taxonomy" id="3133162"/>
    <lineage>
        <taxon>Bacteria</taxon>
        <taxon>Bacillati</taxon>
        <taxon>Bacillota</taxon>
        <taxon>Clostridia</taxon>
        <taxon>Eubacteriales</taxon>
        <taxon>Oscillospiraceae</taxon>
        <taxon>Ruminococcoides</taxon>
    </lineage>
</organism>
<dbReference type="Proteomes" id="UP001490816">
    <property type="component" value="Unassembled WGS sequence"/>
</dbReference>
<feature type="transmembrane region" description="Helical" evidence="6">
    <location>
        <begin position="116"/>
        <end position="141"/>
    </location>
</feature>